<dbReference type="PANTHER" id="PTHR12649">
    <property type="entry name" value="PEPTIDYL-TRNA HYDROLASE 2"/>
    <property type="match status" value="1"/>
</dbReference>
<gene>
    <name evidence="7" type="ORF">TrLO_g3556</name>
</gene>
<evidence type="ECO:0000256" key="3">
    <source>
        <dbReference type="ARBA" id="ARBA00038050"/>
    </source>
</evidence>
<dbReference type="Gene3D" id="3.40.1490.10">
    <property type="entry name" value="Bit1"/>
    <property type="match status" value="1"/>
</dbReference>
<evidence type="ECO:0000256" key="4">
    <source>
        <dbReference type="ARBA" id="ARBA00048707"/>
    </source>
</evidence>
<dbReference type="EMBL" id="BRXW01000401">
    <property type="protein sequence ID" value="GMH51076.1"/>
    <property type="molecule type" value="Genomic_DNA"/>
</dbReference>
<dbReference type="Pfam" id="PF01981">
    <property type="entry name" value="PTH2"/>
    <property type="match status" value="1"/>
</dbReference>
<sequence>MEMLKSPTPSSLALTLLLGLLLGSATTRYLSPSIVITEDDDEVDDDDSDYDSDTTPIPPSTDPTQWGIKNAPYKMVFAVNKSLKMGPGKIAAQCCHAAVGCYKRTLKSAPSAVRAWEITGCAKVCLKLPNETVEEEFTKIKKLCQERGVAYYLVEDAGRTQIAAGSRTVIGVGPAPVSVVDEITSHLKLM</sequence>
<name>A0A9W6ZF35_9STRA</name>
<dbReference type="GO" id="GO:0005829">
    <property type="term" value="C:cytosol"/>
    <property type="evidence" value="ECO:0007669"/>
    <property type="project" value="TreeGrafter"/>
</dbReference>
<dbReference type="EC" id="3.1.1.29" evidence="1"/>
<dbReference type="FunFam" id="3.40.1490.10:FF:000001">
    <property type="entry name" value="Peptidyl-tRNA hydrolase 2"/>
    <property type="match status" value="1"/>
</dbReference>
<organism evidence="7 8">
    <name type="scientific">Triparma laevis f. longispina</name>
    <dbReference type="NCBI Taxonomy" id="1714387"/>
    <lineage>
        <taxon>Eukaryota</taxon>
        <taxon>Sar</taxon>
        <taxon>Stramenopiles</taxon>
        <taxon>Ochrophyta</taxon>
        <taxon>Bolidophyceae</taxon>
        <taxon>Parmales</taxon>
        <taxon>Triparmaceae</taxon>
        <taxon>Triparma</taxon>
    </lineage>
</organism>
<dbReference type="PANTHER" id="PTHR12649:SF11">
    <property type="entry name" value="PEPTIDYL-TRNA HYDROLASE 2, MITOCHONDRIAL"/>
    <property type="match status" value="1"/>
</dbReference>
<dbReference type="SUPFAM" id="SSF102462">
    <property type="entry name" value="Peptidyl-tRNA hydrolase II"/>
    <property type="match status" value="1"/>
</dbReference>
<dbReference type="AlphaFoldDB" id="A0A9W6ZF35"/>
<feature type="compositionally biased region" description="Acidic residues" evidence="5">
    <location>
        <begin position="38"/>
        <end position="52"/>
    </location>
</feature>
<evidence type="ECO:0000256" key="6">
    <source>
        <dbReference type="SAM" id="SignalP"/>
    </source>
</evidence>
<proteinExistence type="inferred from homology"/>
<dbReference type="OrthoDB" id="1733656at2759"/>
<dbReference type="NCBIfam" id="TIGR00283">
    <property type="entry name" value="arch_pth2"/>
    <property type="match status" value="1"/>
</dbReference>
<reference evidence="8" key="1">
    <citation type="journal article" date="2023" name="Commun. Biol.">
        <title>Genome analysis of Parmales, the sister group of diatoms, reveals the evolutionary specialization of diatoms from phago-mixotrophs to photoautotrophs.</title>
        <authorList>
            <person name="Ban H."/>
            <person name="Sato S."/>
            <person name="Yoshikawa S."/>
            <person name="Yamada K."/>
            <person name="Nakamura Y."/>
            <person name="Ichinomiya M."/>
            <person name="Sato N."/>
            <person name="Blanc-Mathieu R."/>
            <person name="Endo H."/>
            <person name="Kuwata A."/>
            <person name="Ogata H."/>
        </authorList>
    </citation>
    <scope>NUCLEOTIDE SEQUENCE [LARGE SCALE GENOMIC DNA]</scope>
    <source>
        <strain evidence="8">NIES 3700</strain>
    </source>
</reference>
<comment type="catalytic activity">
    <reaction evidence="4">
        <text>an N-acyl-L-alpha-aminoacyl-tRNA + H2O = an N-acyl-L-amino acid + a tRNA + H(+)</text>
        <dbReference type="Rhea" id="RHEA:54448"/>
        <dbReference type="Rhea" id="RHEA-COMP:10123"/>
        <dbReference type="Rhea" id="RHEA-COMP:13883"/>
        <dbReference type="ChEBI" id="CHEBI:15377"/>
        <dbReference type="ChEBI" id="CHEBI:15378"/>
        <dbReference type="ChEBI" id="CHEBI:59874"/>
        <dbReference type="ChEBI" id="CHEBI:78442"/>
        <dbReference type="ChEBI" id="CHEBI:138191"/>
        <dbReference type="EC" id="3.1.1.29"/>
    </reaction>
</comment>
<feature type="chain" id="PRO_5040762973" description="peptidyl-tRNA hydrolase" evidence="6">
    <location>
        <begin position="28"/>
        <end position="190"/>
    </location>
</feature>
<keyword evidence="8" id="KW-1185">Reference proteome</keyword>
<comment type="similarity">
    <text evidence="3">Belongs to the PTH2 family.</text>
</comment>
<keyword evidence="2" id="KW-0378">Hydrolase</keyword>
<protein>
    <recommendedName>
        <fullName evidence="1">peptidyl-tRNA hydrolase</fullName>
        <ecNumber evidence="1">3.1.1.29</ecNumber>
    </recommendedName>
</protein>
<dbReference type="InterPro" id="IPR023476">
    <property type="entry name" value="Pep_tRNA_hydro_II_dom_sf"/>
</dbReference>
<dbReference type="Proteomes" id="UP001165122">
    <property type="component" value="Unassembled WGS sequence"/>
</dbReference>
<evidence type="ECO:0000256" key="1">
    <source>
        <dbReference type="ARBA" id="ARBA00013260"/>
    </source>
</evidence>
<feature type="region of interest" description="Disordered" evidence="5">
    <location>
        <begin position="38"/>
        <end position="64"/>
    </location>
</feature>
<comment type="caution">
    <text evidence="7">The sequence shown here is derived from an EMBL/GenBank/DDBJ whole genome shotgun (WGS) entry which is preliminary data.</text>
</comment>
<evidence type="ECO:0000313" key="8">
    <source>
        <dbReference type="Proteomes" id="UP001165122"/>
    </source>
</evidence>
<dbReference type="CDD" id="cd02430">
    <property type="entry name" value="PTH2"/>
    <property type="match status" value="1"/>
</dbReference>
<evidence type="ECO:0000256" key="2">
    <source>
        <dbReference type="ARBA" id="ARBA00022801"/>
    </source>
</evidence>
<keyword evidence="6" id="KW-0732">Signal</keyword>
<dbReference type="GO" id="GO:0004045">
    <property type="term" value="F:peptidyl-tRNA hydrolase activity"/>
    <property type="evidence" value="ECO:0007669"/>
    <property type="project" value="UniProtKB-EC"/>
</dbReference>
<dbReference type="InterPro" id="IPR002833">
    <property type="entry name" value="PTH2"/>
</dbReference>
<evidence type="ECO:0000256" key="5">
    <source>
        <dbReference type="SAM" id="MobiDB-lite"/>
    </source>
</evidence>
<accession>A0A9W6ZF35</accession>
<evidence type="ECO:0000313" key="7">
    <source>
        <dbReference type="EMBL" id="GMH51076.1"/>
    </source>
</evidence>
<feature type="signal peptide" evidence="6">
    <location>
        <begin position="1"/>
        <end position="27"/>
    </location>
</feature>